<comment type="function">
    <text evidence="1">Acts as a defensive agent. Recognizes blood group fucosylated oligosaccharides including A, B, H and Lewis B-type antigens. Does not recognize Lewis A antigen and has low affinity for monovalent haptens.</text>
</comment>
<dbReference type="AlphaFoldDB" id="A0A6P7WSE0"/>
<evidence type="ECO:0000313" key="10">
    <source>
        <dbReference type="RefSeq" id="XP_030046107.1"/>
    </source>
</evidence>
<evidence type="ECO:0000256" key="2">
    <source>
        <dbReference type="ARBA" id="ARBA00010147"/>
    </source>
</evidence>
<keyword evidence="7" id="KW-1015">Disulfide bond</keyword>
<dbReference type="Pfam" id="PF22633">
    <property type="entry name" value="F5_F8_type_C_2"/>
    <property type="match status" value="1"/>
</dbReference>
<organism evidence="9 10">
    <name type="scientific">Microcaecilia unicolor</name>
    <dbReference type="NCBI Taxonomy" id="1415580"/>
    <lineage>
        <taxon>Eukaryota</taxon>
        <taxon>Metazoa</taxon>
        <taxon>Chordata</taxon>
        <taxon>Craniata</taxon>
        <taxon>Vertebrata</taxon>
        <taxon>Euteleostomi</taxon>
        <taxon>Amphibia</taxon>
        <taxon>Gymnophiona</taxon>
        <taxon>Siphonopidae</taxon>
        <taxon>Microcaecilia</taxon>
    </lineage>
</organism>
<dbReference type="KEGG" id="muo:115460485"/>
<comment type="subunit">
    <text evidence="3">Homotrimer.</text>
</comment>
<dbReference type="SUPFAM" id="SSF49785">
    <property type="entry name" value="Galactose-binding domain-like"/>
    <property type="match status" value="1"/>
</dbReference>
<dbReference type="SMART" id="SM00607">
    <property type="entry name" value="FTP"/>
    <property type="match status" value="1"/>
</dbReference>
<evidence type="ECO:0000259" key="8">
    <source>
        <dbReference type="SMART" id="SM00607"/>
    </source>
</evidence>
<evidence type="ECO:0000313" key="9">
    <source>
        <dbReference type="Proteomes" id="UP000515156"/>
    </source>
</evidence>
<dbReference type="PANTHER" id="PTHR45713:SF11">
    <property type="entry name" value="FUCOLECTIN TACHYLECTIN-4 PENTRAXIN-1 DOMAIN-CONTAINING PROTEIN"/>
    <property type="match status" value="1"/>
</dbReference>
<evidence type="ECO:0000256" key="3">
    <source>
        <dbReference type="ARBA" id="ARBA00011233"/>
    </source>
</evidence>
<evidence type="ECO:0000256" key="6">
    <source>
        <dbReference type="ARBA" id="ARBA00022837"/>
    </source>
</evidence>
<dbReference type="PANTHER" id="PTHR45713">
    <property type="entry name" value="FTP DOMAIN-CONTAINING PROTEIN"/>
    <property type="match status" value="1"/>
</dbReference>
<evidence type="ECO:0000256" key="1">
    <source>
        <dbReference type="ARBA" id="ARBA00002219"/>
    </source>
</evidence>
<dbReference type="GO" id="GO:0001868">
    <property type="term" value="P:regulation of complement activation, lectin pathway"/>
    <property type="evidence" value="ECO:0007669"/>
    <property type="project" value="UniProtKB-ARBA"/>
</dbReference>
<dbReference type="GO" id="GO:0042806">
    <property type="term" value="F:fucose binding"/>
    <property type="evidence" value="ECO:0007669"/>
    <property type="project" value="UniProtKB-ARBA"/>
</dbReference>
<dbReference type="GO" id="GO:0046872">
    <property type="term" value="F:metal ion binding"/>
    <property type="evidence" value="ECO:0007669"/>
    <property type="project" value="UniProtKB-KW"/>
</dbReference>
<proteinExistence type="inferred from homology"/>
<keyword evidence="5" id="KW-0430">Lectin</keyword>
<dbReference type="InterPro" id="IPR008979">
    <property type="entry name" value="Galactose-bd-like_sf"/>
</dbReference>
<gene>
    <name evidence="10" type="primary">LOC115460485</name>
</gene>
<dbReference type="InParanoid" id="A0A6P7WSE0"/>
<dbReference type="RefSeq" id="XP_030046107.1">
    <property type="nucleotide sequence ID" value="XM_030190247.1"/>
</dbReference>
<reference evidence="10" key="1">
    <citation type="submission" date="2025-08" db="UniProtKB">
        <authorList>
            <consortium name="RefSeq"/>
        </authorList>
    </citation>
    <scope>IDENTIFICATION</scope>
</reference>
<keyword evidence="4" id="KW-0479">Metal-binding</keyword>
<dbReference type="InterPro" id="IPR051941">
    <property type="entry name" value="BG_Antigen-Binding_Lectin"/>
</dbReference>
<dbReference type="OrthoDB" id="547680at2759"/>
<dbReference type="InterPro" id="IPR006585">
    <property type="entry name" value="FTP1"/>
</dbReference>
<keyword evidence="9" id="KW-1185">Reference proteome</keyword>
<evidence type="ECO:0000256" key="7">
    <source>
        <dbReference type="ARBA" id="ARBA00023157"/>
    </source>
</evidence>
<dbReference type="GO" id="GO:0010185">
    <property type="term" value="P:regulation of cellular defense response"/>
    <property type="evidence" value="ECO:0007669"/>
    <property type="project" value="UniProtKB-ARBA"/>
</dbReference>
<evidence type="ECO:0000256" key="5">
    <source>
        <dbReference type="ARBA" id="ARBA00022734"/>
    </source>
</evidence>
<name>A0A6P7WSE0_9AMPH</name>
<accession>A0A6P7WSE0</accession>
<sequence>MDKYTGLAASAITQTRSCSRGTCLHLSPVQVSSHSVLIKMRFHLILLFGIGVFEGIQADLDCNQNGDNIALTGVATQSSVKFNGSPGRAINGDQNGNYHENSCSHTSPEKSPWWQLDLQKSWKIETIVVANRKDCCPERLIGAEIRVGNSPDLDNPLCGTITDISQGPLIKLCCNGMEGRYVRVVIPDRTEMLTLCEVEVYPVTEKENDDACW</sequence>
<dbReference type="Proteomes" id="UP000515156">
    <property type="component" value="Chromosome 1"/>
</dbReference>
<comment type="similarity">
    <text evidence="2">Belongs to the fucolectin family.</text>
</comment>
<feature type="domain" description="Fucolectin tachylectin-4 pentraxin-1" evidence="8">
    <location>
        <begin position="66"/>
        <end position="204"/>
    </location>
</feature>
<evidence type="ECO:0000256" key="4">
    <source>
        <dbReference type="ARBA" id="ARBA00022723"/>
    </source>
</evidence>
<protein>
    <submittedName>
        <fullName evidence="10">Fucolectin-1-like</fullName>
    </submittedName>
</protein>
<dbReference type="Gene3D" id="2.60.120.260">
    <property type="entry name" value="Galactose-binding domain-like"/>
    <property type="match status" value="1"/>
</dbReference>
<dbReference type="GeneID" id="115460485"/>
<keyword evidence="6" id="KW-0106">Calcium</keyword>